<keyword evidence="4 6" id="KW-1133">Transmembrane helix</keyword>
<feature type="transmembrane region" description="Helical" evidence="6">
    <location>
        <begin position="348"/>
        <end position="367"/>
    </location>
</feature>
<evidence type="ECO:0000256" key="2">
    <source>
        <dbReference type="ARBA" id="ARBA00022475"/>
    </source>
</evidence>
<reference evidence="7" key="1">
    <citation type="journal article" date="2019" name="Int J Environ Res Public Health">
        <title>Characterization of Chromosome-Mediated BlaOXA-894 in Shewanella xiamenensis Isolated from Pig Wastewater.</title>
        <authorList>
            <person name="Zou H."/>
            <person name="Zhou Z."/>
            <person name="Xia H."/>
            <person name="Zhao Q."/>
            <person name="Li X."/>
        </authorList>
    </citation>
    <scope>NUCLEOTIDE SEQUENCE</scope>
    <source>
        <strain evidence="7">2015oxa</strain>
    </source>
</reference>
<dbReference type="GO" id="GO:0005886">
    <property type="term" value="C:plasma membrane"/>
    <property type="evidence" value="ECO:0007669"/>
    <property type="project" value="UniProtKB-SubCell"/>
</dbReference>
<feature type="transmembrane region" description="Helical" evidence="6">
    <location>
        <begin position="183"/>
        <end position="208"/>
    </location>
</feature>
<evidence type="ECO:0000256" key="6">
    <source>
        <dbReference type="SAM" id="Phobius"/>
    </source>
</evidence>
<dbReference type="PANTHER" id="PTHR30250:SF26">
    <property type="entry name" value="PSMA PROTEIN"/>
    <property type="match status" value="1"/>
</dbReference>
<organism evidence="7">
    <name type="scientific">Shewanella xiamenensis</name>
    <dbReference type="NCBI Taxonomy" id="332186"/>
    <lineage>
        <taxon>Bacteria</taxon>
        <taxon>Pseudomonadati</taxon>
        <taxon>Pseudomonadota</taxon>
        <taxon>Gammaproteobacteria</taxon>
        <taxon>Alteromonadales</taxon>
        <taxon>Shewanellaceae</taxon>
        <taxon>Shewanella</taxon>
    </lineage>
</organism>
<feature type="transmembrane region" description="Helical" evidence="6">
    <location>
        <begin position="309"/>
        <end position="328"/>
    </location>
</feature>
<keyword evidence="3 6" id="KW-0812">Transmembrane</keyword>
<feature type="transmembrane region" description="Helical" evidence="6">
    <location>
        <begin position="406"/>
        <end position="424"/>
    </location>
</feature>
<feature type="transmembrane region" description="Helical" evidence="6">
    <location>
        <begin position="379"/>
        <end position="400"/>
    </location>
</feature>
<evidence type="ECO:0000256" key="1">
    <source>
        <dbReference type="ARBA" id="ARBA00004651"/>
    </source>
</evidence>
<keyword evidence="5 6" id="KW-0472">Membrane</keyword>
<dbReference type="EMBL" id="SUNE01000002">
    <property type="protein sequence ID" value="MDG5899119.1"/>
    <property type="molecule type" value="Genomic_DNA"/>
</dbReference>
<feature type="transmembrane region" description="Helical" evidence="6">
    <location>
        <begin position="82"/>
        <end position="103"/>
    </location>
</feature>
<dbReference type="Pfam" id="PF01943">
    <property type="entry name" value="Polysacc_synt"/>
    <property type="match status" value="1"/>
</dbReference>
<proteinExistence type="predicted"/>
<feature type="transmembrane region" description="Helical" evidence="6">
    <location>
        <begin position="470"/>
        <end position="488"/>
    </location>
</feature>
<feature type="transmembrane region" description="Helical" evidence="6">
    <location>
        <begin position="265"/>
        <end position="288"/>
    </location>
</feature>
<dbReference type="AlphaFoldDB" id="A0AAW6QUE8"/>
<feature type="transmembrane region" description="Helical" evidence="6">
    <location>
        <begin position="12"/>
        <end position="32"/>
    </location>
</feature>
<evidence type="ECO:0000256" key="4">
    <source>
        <dbReference type="ARBA" id="ARBA00022989"/>
    </source>
</evidence>
<feature type="transmembrane region" description="Helical" evidence="6">
    <location>
        <begin position="38"/>
        <end position="62"/>
    </location>
</feature>
<feature type="transmembrane region" description="Helical" evidence="6">
    <location>
        <begin position="228"/>
        <end position="245"/>
    </location>
</feature>
<dbReference type="InterPro" id="IPR050833">
    <property type="entry name" value="Poly_Biosynth_Transport"/>
</dbReference>
<gene>
    <name evidence="7" type="ORF">E2650_04230</name>
</gene>
<protein>
    <submittedName>
        <fullName evidence="7">Polysaccharide biosynthesis protein</fullName>
    </submittedName>
</protein>
<evidence type="ECO:0000256" key="5">
    <source>
        <dbReference type="ARBA" id="ARBA00023136"/>
    </source>
</evidence>
<dbReference type="InterPro" id="IPR002797">
    <property type="entry name" value="Polysacc_synth"/>
</dbReference>
<evidence type="ECO:0000256" key="3">
    <source>
        <dbReference type="ARBA" id="ARBA00022692"/>
    </source>
</evidence>
<feature type="transmembrane region" description="Helical" evidence="6">
    <location>
        <begin position="436"/>
        <end position="458"/>
    </location>
</feature>
<reference evidence="7" key="2">
    <citation type="submission" date="2019-04" db="EMBL/GenBank/DDBJ databases">
        <authorList>
            <person name="Zou H."/>
        </authorList>
    </citation>
    <scope>NUCLEOTIDE SEQUENCE</scope>
    <source>
        <strain evidence="7">2015oxa</strain>
    </source>
</reference>
<dbReference type="PANTHER" id="PTHR30250">
    <property type="entry name" value="PST FAMILY PREDICTED COLANIC ACID TRANSPORTER"/>
    <property type="match status" value="1"/>
</dbReference>
<evidence type="ECO:0000313" key="7">
    <source>
        <dbReference type="EMBL" id="MDG5899119.1"/>
    </source>
</evidence>
<accession>A0AAW6QUE8</accession>
<comment type="caution">
    <text evidence="7">The sequence shown here is derived from an EMBL/GenBank/DDBJ whole genome shotgun (WGS) entry which is preliminary data.</text>
</comment>
<dbReference type="RefSeq" id="WP_279254727.1">
    <property type="nucleotide sequence ID" value="NZ_SUNE01000002.1"/>
</dbReference>
<dbReference type="Proteomes" id="UP001152518">
    <property type="component" value="Unassembled WGS sequence"/>
</dbReference>
<keyword evidence="2" id="KW-1003">Cell membrane</keyword>
<name>A0AAW6QUE8_9GAMM</name>
<comment type="subcellular location">
    <subcellularLocation>
        <location evidence="1">Cell membrane</location>
        <topology evidence="1">Multi-pass membrane protein</topology>
    </subcellularLocation>
</comment>
<sequence>MSIFRQNVIANYASQIYVTLIGILLLPMYIKYMGGEAYGLIGFFAMLQAWFGILDLGLSPTIGRETARYQSGVLTALEFRQLYRALALVFTIIALIGGGGLFLSSFVIATKWLEVENLPTNDVVLAVQIMSISVALRWVSGLHRGVILGTEKLVWLSWFNAIAASLRFVGVFVSMWYFGYTPYVFFVHQFLISLIEISVLAVKTHFLLPTKQQLPQAIGWSLKPIKPILKFSLTIAFTASVWILVSQTDKLVLSGILSLEDYGYFTLAVLVANGIMAISGPISSALMPRMTSLHAEKKDNEMIRIYRESTQLVAIIAGSAAIAIVLTAEPLLMAWTGDANLAKKASPVLRLYAAGNLFLCLAAFSYYLQYARGNLRYHLIGNVGLTVLLIPSVVIAASYFGGVGAGYVWLTMNAVFLFFWVAYLHHKLEPNLHYQWMLNDVLRIIVPASFVAFSLSLLDIQWEEQGRMKNIIFVVVYSLFILATSIFFRKKLK</sequence>
<feature type="transmembrane region" description="Helical" evidence="6">
    <location>
        <begin position="123"/>
        <end position="141"/>
    </location>
</feature>
<feature type="transmembrane region" description="Helical" evidence="6">
    <location>
        <begin position="153"/>
        <end position="177"/>
    </location>
</feature>